<keyword evidence="4" id="KW-0158">Chromosome</keyword>
<dbReference type="RefSeq" id="XP_070859033.1">
    <property type="nucleotide sequence ID" value="XM_071002600.1"/>
</dbReference>
<keyword evidence="6" id="KW-0137">Centromere</keyword>
<evidence type="ECO:0000256" key="5">
    <source>
        <dbReference type="ARBA" id="ARBA00023242"/>
    </source>
</evidence>
<dbReference type="CDD" id="cd22647">
    <property type="entry name" value="CTF3_NTD_HEAT"/>
    <property type="match status" value="1"/>
</dbReference>
<comment type="caution">
    <text evidence="7">The sequence shown here is derived from an EMBL/GenBank/DDBJ whole genome shotgun (WGS) entry which is preliminary data.</text>
</comment>
<protein>
    <submittedName>
        <fullName evidence="7">Inner centromere protein mis6</fullName>
    </submittedName>
</protein>
<dbReference type="Pfam" id="PF07778">
    <property type="entry name" value="CENP-I"/>
    <property type="match status" value="1"/>
</dbReference>
<keyword evidence="8" id="KW-1185">Reference proteome</keyword>
<evidence type="ECO:0000256" key="6">
    <source>
        <dbReference type="ARBA" id="ARBA00023328"/>
    </source>
</evidence>
<organism evidence="7 8">
    <name type="scientific">Ceratocystis lukuohia</name>
    <dbReference type="NCBI Taxonomy" id="2019550"/>
    <lineage>
        <taxon>Eukaryota</taxon>
        <taxon>Fungi</taxon>
        <taxon>Dikarya</taxon>
        <taxon>Ascomycota</taxon>
        <taxon>Pezizomycotina</taxon>
        <taxon>Sordariomycetes</taxon>
        <taxon>Hypocreomycetidae</taxon>
        <taxon>Microascales</taxon>
        <taxon>Ceratocystidaceae</taxon>
        <taxon>Ceratocystis</taxon>
    </lineage>
</organism>
<evidence type="ECO:0000256" key="4">
    <source>
        <dbReference type="ARBA" id="ARBA00022454"/>
    </source>
</evidence>
<evidence type="ECO:0000256" key="2">
    <source>
        <dbReference type="ARBA" id="ARBA00004584"/>
    </source>
</evidence>
<sequence length="748" mass="83384">MASHASVDDIRSELQGLIDDVVHGMKAQQKSLDISTSSIISVLTLRHALASKLPARQRGTSIRPTVDTIAGMAYEHGLEPEQLDMLIDVITQKSHLDQASLAALAKNLYPATARLDNHVIVRIVAALGHGELKPSFAIQALLLKWIVMVYHVIRNANILGRAYAVLFNLLDTAAIRPQLCHLLALITRRKHVRPFRIQYMLYAFIRMDLSLRLGGDPSVIGLLRVYKNYYPEIIIGEALKGRASAFKHPDLAWRARLDEIQAEHSRAAQNSHTDQNYGFLSRGAFGGRMQKGVIPDTHTSQATENSVTLKEIDSATSFALNIDRIELPDQLVAVLADPLLQKLLLLKQDDTSFRRVANWINSTWQDVCEDPRNLSLLEDMLQVLGDYIDQTKHVAPAVLEFLGRFLSQQWDGTSGRENILRILSNTRLGNWSNYYRTLFSHIERKVIVENDPMSQIVVLRFYTALVINWSSHFLAETQPSKSTAFDLAKLIAHGNILCASVSQTTPSVISHLNIVDFLQTSASCYSIPGLKEHIRIVLPETALVYTLLFSHSPAVVSRICLVLCTYKKAFDEVVQLPGHTSNLVGSDSYHKSYVDLFNGYLKDLINMVWRLRAFSLTDASSHGCLMPPAIVNRLDSYVRTVDSSLAVAMAFGLSFAPALSGVSIAALRDLEERRIQEDRDAVTRRHAGPITVQSLAKLAAQGGVDLSFQDYRLMVLKYMEANGLPGLPELMRCTLQILMTPRKPQTAL</sequence>
<evidence type="ECO:0000313" key="7">
    <source>
        <dbReference type="EMBL" id="KAL2887853.1"/>
    </source>
</evidence>
<keyword evidence="5" id="KW-0539">Nucleus</keyword>
<reference evidence="7 8" key="1">
    <citation type="submission" date="2020-05" db="EMBL/GenBank/DDBJ databases">
        <title>Ceratocystis lukuohia genome.</title>
        <authorList>
            <person name="Harrington T.C."/>
            <person name="Kim K."/>
            <person name="Mayers C.G."/>
        </authorList>
    </citation>
    <scope>NUCLEOTIDE SEQUENCE [LARGE SCALE GENOMIC DNA]</scope>
    <source>
        <strain evidence="7 8">C4212</strain>
    </source>
</reference>
<dbReference type="PANTHER" id="PTHR48208:SF2">
    <property type="entry name" value="CENTROMERE PROTEIN I"/>
    <property type="match status" value="1"/>
</dbReference>
<comment type="subcellular location">
    <subcellularLocation>
        <location evidence="2">Chromosome</location>
        <location evidence="2">Centromere</location>
    </subcellularLocation>
    <subcellularLocation>
        <location evidence="1">Nucleus</location>
    </subcellularLocation>
</comment>
<dbReference type="EMBL" id="JABSNW010000004">
    <property type="protein sequence ID" value="KAL2887853.1"/>
    <property type="molecule type" value="Genomic_DNA"/>
</dbReference>
<dbReference type="GeneID" id="98117966"/>
<evidence type="ECO:0000256" key="3">
    <source>
        <dbReference type="ARBA" id="ARBA00005470"/>
    </source>
</evidence>
<dbReference type="PANTHER" id="PTHR48208">
    <property type="entry name" value="CENTROMERE PROTEIN I"/>
    <property type="match status" value="1"/>
</dbReference>
<evidence type="ECO:0000313" key="8">
    <source>
        <dbReference type="Proteomes" id="UP001610728"/>
    </source>
</evidence>
<dbReference type="InterPro" id="IPR012485">
    <property type="entry name" value="CENP-I"/>
</dbReference>
<name>A0ABR4MHT7_9PEZI</name>
<comment type="similarity">
    <text evidence="3">Belongs to the CENP-I/CTF3 family.</text>
</comment>
<gene>
    <name evidence="7" type="ORF">HOO65_040190</name>
</gene>
<dbReference type="Proteomes" id="UP001610728">
    <property type="component" value="Unassembled WGS sequence"/>
</dbReference>
<accession>A0ABR4MHT7</accession>
<proteinExistence type="inferred from homology"/>
<evidence type="ECO:0000256" key="1">
    <source>
        <dbReference type="ARBA" id="ARBA00004123"/>
    </source>
</evidence>